<feature type="compositionally biased region" description="Basic and acidic residues" evidence="1">
    <location>
        <begin position="41"/>
        <end position="65"/>
    </location>
</feature>
<dbReference type="InterPro" id="IPR036388">
    <property type="entry name" value="WH-like_DNA-bd_sf"/>
</dbReference>
<feature type="domain" description="NrtR DNA-binding winged helix" evidence="2">
    <location>
        <begin position="270"/>
        <end position="330"/>
    </location>
</feature>
<evidence type="ECO:0000256" key="1">
    <source>
        <dbReference type="SAM" id="MobiDB-lite"/>
    </source>
</evidence>
<reference evidence="3" key="2">
    <citation type="submission" date="2023-01" db="EMBL/GenBank/DDBJ databases">
        <authorList>
            <person name="Sun Q."/>
            <person name="Evtushenko L."/>
        </authorList>
    </citation>
    <scope>NUCLEOTIDE SEQUENCE</scope>
    <source>
        <strain evidence="3">VKM B-2789</strain>
    </source>
</reference>
<dbReference type="SUPFAM" id="SSF46785">
    <property type="entry name" value="Winged helix' DNA-binding domain"/>
    <property type="match status" value="1"/>
</dbReference>
<evidence type="ECO:0000259" key="2">
    <source>
        <dbReference type="Pfam" id="PF21906"/>
    </source>
</evidence>
<dbReference type="Pfam" id="PF21906">
    <property type="entry name" value="WHD_NrtR"/>
    <property type="match status" value="1"/>
</dbReference>
<dbReference type="Gene3D" id="3.90.79.10">
    <property type="entry name" value="Nucleoside Triphosphate Pyrophosphohydrolase"/>
    <property type="match status" value="1"/>
</dbReference>
<dbReference type="SUPFAM" id="SSF55811">
    <property type="entry name" value="Nudix"/>
    <property type="match status" value="1"/>
</dbReference>
<dbReference type="Proteomes" id="UP001143330">
    <property type="component" value="Unassembled WGS sequence"/>
</dbReference>
<organism evidence="3 4">
    <name type="scientific">Ancylobacter defluvii</name>
    <dbReference type="NCBI Taxonomy" id="1282440"/>
    <lineage>
        <taxon>Bacteria</taxon>
        <taxon>Pseudomonadati</taxon>
        <taxon>Pseudomonadota</taxon>
        <taxon>Alphaproteobacteria</taxon>
        <taxon>Hyphomicrobiales</taxon>
        <taxon>Xanthobacteraceae</taxon>
        <taxon>Ancylobacter</taxon>
    </lineage>
</organism>
<proteinExistence type="predicted"/>
<feature type="region of interest" description="Disordered" evidence="1">
    <location>
        <begin position="1"/>
        <end position="20"/>
    </location>
</feature>
<dbReference type="PIRSF" id="PIRSF019423">
    <property type="entry name" value="NMN_biosyn"/>
    <property type="match status" value="1"/>
</dbReference>
<dbReference type="RefSeq" id="WP_213364918.1">
    <property type="nucleotide sequence ID" value="NZ_BSFM01000014.1"/>
</dbReference>
<gene>
    <name evidence="3" type="ORF">GCM10017653_31660</name>
</gene>
<evidence type="ECO:0000313" key="4">
    <source>
        <dbReference type="Proteomes" id="UP001143330"/>
    </source>
</evidence>
<name>A0A9W6JWG7_9HYPH</name>
<accession>A0A9W6JWG7</accession>
<dbReference type="Gene3D" id="1.10.10.10">
    <property type="entry name" value="Winged helix-like DNA-binding domain superfamily/Winged helix DNA-binding domain"/>
    <property type="match status" value="1"/>
</dbReference>
<comment type="caution">
    <text evidence="3">The sequence shown here is derived from an EMBL/GenBank/DDBJ whole genome shotgun (WGS) entry which is preliminary data.</text>
</comment>
<dbReference type="InterPro" id="IPR036390">
    <property type="entry name" value="WH_DNA-bd_sf"/>
</dbReference>
<dbReference type="InterPro" id="IPR015797">
    <property type="entry name" value="NUDIX_hydrolase-like_dom_sf"/>
</dbReference>
<sequence length="351" mass="39204">MSSAPSQSLAPPPAAEQDNELGIELSAVIFAVTGDDPKVLAIRHGEARDSEGEGREGESRDKQGREGLPSGPLERGHRTLEIGLRSWVERQTLQHLGHVEQLYTFGDRARGEDGRRSLSLAYLALVREARPAGDADASWQSWYRYFPWEDWRGGRPAVLDVLLHGLRAWAAAAERRLADIRADRITLCFGGPQEAGWNEERVLERYELLYEAGLVQESLRENGALRGRGAERGTHAAPPAAGSEMTVDHRRMLALAIARLRGKIKYRPVVFELMPPSFTLLQLQRTVEALSGVRLHKGNFRRLIEQQRLVEETGEATSETGGRPARLVRFRREVLLERPAPGVRLPSGVRR</sequence>
<evidence type="ECO:0000313" key="3">
    <source>
        <dbReference type="EMBL" id="GLK85096.1"/>
    </source>
</evidence>
<reference evidence="3" key="1">
    <citation type="journal article" date="2014" name="Int. J. Syst. Evol. Microbiol.">
        <title>Complete genome sequence of Corynebacterium casei LMG S-19264T (=DSM 44701T), isolated from a smear-ripened cheese.</title>
        <authorList>
            <consortium name="US DOE Joint Genome Institute (JGI-PGF)"/>
            <person name="Walter F."/>
            <person name="Albersmeier A."/>
            <person name="Kalinowski J."/>
            <person name="Ruckert C."/>
        </authorList>
    </citation>
    <scope>NUCLEOTIDE SEQUENCE</scope>
    <source>
        <strain evidence="3">VKM B-2789</strain>
    </source>
</reference>
<dbReference type="EMBL" id="BSFM01000014">
    <property type="protein sequence ID" value="GLK85096.1"/>
    <property type="molecule type" value="Genomic_DNA"/>
</dbReference>
<feature type="region of interest" description="Disordered" evidence="1">
    <location>
        <begin position="41"/>
        <end position="75"/>
    </location>
</feature>
<dbReference type="InterPro" id="IPR054105">
    <property type="entry name" value="WHD_NrtR"/>
</dbReference>
<dbReference type="InterPro" id="IPR011213">
    <property type="entry name" value="NMN_biosyn"/>
</dbReference>
<dbReference type="CDD" id="cd18873">
    <property type="entry name" value="NUDIX_NadM_like"/>
    <property type="match status" value="1"/>
</dbReference>
<keyword evidence="4" id="KW-1185">Reference proteome</keyword>
<protein>
    <recommendedName>
        <fullName evidence="2">NrtR DNA-binding winged helix domain-containing protein</fullName>
    </recommendedName>
</protein>
<dbReference type="AlphaFoldDB" id="A0A9W6JWG7"/>